<gene>
    <name evidence="1" type="ORF">Clacol_004600</name>
</gene>
<name>A0AAV5ACD4_9AGAM</name>
<dbReference type="Proteomes" id="UP001050691">
    <property type="component" value="Unassembled WGS sequence"/>
</dbReference>
<evidence type="ECO:0000313" key="1">
    <source>
        <dbReference type="EMBL" id="GJJ10374.1"/>
    </source>
</evidence>
<sequence>MPFDNRAIAPAPQQGNMEDLHVPMYDEIIQAVCTALRDGYNMDPAQSPLAKAGVKLTPPETYSGNPNIKELELFIAGVLHWLSLNYLLGHCQDY</sequence>
<accession>A0AAV5ACD4</accession>
<proteinExistence type="predicted"/>
<dbReference type="EMBL" id="BPWL01000005">
    <property type="protein sequence ID" value="GJJ10374.1"/>
    <property type="molecule type" value="Genomic_DNA"/>
</dbReference>
<evidence type="ECO:0000313" key="2">
    <source>
        <dbReference type="Proteomes" id="UP001050691"/>
    </source>
</evidence>
<keyword evidence="2" id="KW-1185">Reference proteome</keyword>
<comment type="caution">
    <text evidence="1">The sequence shown here is derived from an EMBL/GenBank/DDBJ whole genome shotgun (WGS) entry which is preliminary data.</text>
</comment>
<reference evidence="1" key="1">
    <citation type="submission" date="2021-10" db="EMBL/GenBank/DDBJ databases">
        <title>De novo Genome Assembly of Clathrus columnatus (Basidiomycota, Fungi) Using Illumina and Nanopore Sequence Data.</title>
        <authorList>
            <person name="Ogiso-Tanaka E."/>
            <person name="Itagaki H."/>
            <person name="Hosoya T."/>
            <person name="Hosaka K."/>
        </authorList>
    </citation>
    <scope>NUCLEOTIDE SEQUENCE</scope>
    <source>
        <strain evidence="1">MO-923</strain>
    </source>
</reference>
<dbReference type="AlphaFoldDB" id="A0AAV5ACD4"/>
<organism evidence="1 2">
    <name type="scientific">Clathrus columnatus</name>
    <dbReference type="NCBI Taxonomy" id="1419009"/>
    <lineage>
        <taxon>Eukaryota</taxon>
        <taxon>Fungi</taxon>
        <taxon>Dikarya</taxon>
        <taxon>Basidiomycota</taxon>
        <taxon>Agaricomycotina</taxon>
        <taxon>Agaricomycetes</taxon>
        <taxon>Phallomycetidae</taxon>
        <taxon>Phallales</taxon>
        <taxon>Clathraceae</taxon>
        <taxon>Clathrus</taxon>
    </lineage>
</organism>
<protein>
    <submittedName>
        <fullName evidence="1">Uncharacterized protein</fullName>
    </submittedName>
</protein>